<reference evidence="1" key="1">
    <citation type="journal article" date="2011" name="PLoS ONE">
        <title>The entomopathogenic bacterial endosymbionts xenorhabdus and photorhabdus: convergent lifestyles from divergent genomes.</title>
        <authorList>
            <person name="Chaston J.M."/>
            <person name="Suen G."/>
            <person name="Tucker S.L."/>
            <person name="Andersen A.W."/>
            <person name="Bhasin A."/>
            <person name="Bode E."/>
            <person name="Bode H.B."/>
            <person name="Brachmann A.O."/>
            <person name="Cowles C.E."/>
            <person name="Cowles K.N."/>
            <person name="Darby C."/>
            <person name="de Leon L."/>
            <person name="Drace K."/>
            <person name="Du Z."/>
            <person name="Givaudan A."/>
            <person name="Herbert Tran E.E."/>
            <person name="Jewell K.A."/>
            <person name="Knack J.J."/>
            <person name="Krasomil-Osterfeld K.C."/>
            <person name="Kukor R."/>
            <person name="Lanois A."/>
            <person name="Latreille P."/>
            <person name="Leimgruber N.K."/>
            <person name="Lipke C.M."/>
            <person name="Liu R."/>
            <person name="Lu X."/>
            <person name="Martens E.C."/>
            <person name="Marri P.R."/>
            <person name="Medigue C."/>
            <person name="Menard M.L."/>
            <person name="Miller N.M."/>
            <person name="Morales-Soto N."/>
            <person name="Norton S."/>
            <person name="Ogier J.C."/>
            <person name="Orchard S.S."/>
            <person name="Park D."/>
            <person name="Park Y."/>
            <person name="Qurollo B.A."/>
            <person name="Sugar D.R."/>
            <person name="Richards G.R."/>
            <person name="Rouy Z."/>
            <person name="Slominski B."/>
            <person name="Slominski K."/>
            <person name="Snyder H."/>
            <person name="Tjaden B.C."/>
            <person name="van der Hoeven R."/>
            <person name="Welch R.D."/>
            <person name="Wheeler C."/>
            <person name="Xiang B."/>
            <person name="Barbazuk B."/>
            <person name="Gaudriault S."/>
            <person name="Goodner B."/>
            <person name="Slater S.C."/>
            <person name="Forst S."/>
            <person name="Goldman B.S."/>
            <person name="Goodrich-Blair H."/>
        </authorList>
    </citation>
    <scope>NUCLEOTIDE SEQUENCE [LARGE SCALE GENOMIC DNA]</scope>
    <source>
        <strain evidence="1">SS-2004</strain>
    </source>
</reference>
<accession>D3UXG7</accession>
<gene>
    <name evidence="1" type="ordered locus">XBJ1_1209</name>
</gene>
<evidence type="ECO:0000313" key="2">
    <source>
        <dbReference type="Proteomes" id="UP000002045"/>
    </source>
</evidence>
<dbReference type="Proteomes" id="UP000002045">
    <property type="component" value="Chromosome"/>
</dbReference>
<dbReference type="EMBL" id="FN667741">
    <property type="protein sequence ID" value="CBJ80342.1"/>
    <property type="molecule type" value="Genomic_DNA"/>
</dbReference>
<proteinExistence type="predicted"/>
<dbReference type="HOGENOM" id="CLU_2653665_0_0_6"/>
<evidence type="ECO:0000313" key="1">
    <source>
        <dbReference type="EMBL" id="CBJ80342.1"/>
    </source>
</evidence>
<protein>
    <submittedName>
        <fullName evidence="1">Uncharacterized protein</fullName>
    </submittedName>
</protein>
<dbReference type="KEGG" id="xbo:XBJ1_1209"/>
<name>D3UXG7_XENBS</name>
<dbReference type="AlphaFoldDB" id="D3UXG7"/>
<sequence length="76" mass="8502">MGGSSTYVRFKNGDYSYVVYAGGSKYWDFSGLVVYKGDKIINKKSCKDSESLGLIDIGEYHIQEDPMIEKYSSAPN</sequence>
<dbReference type="STRING" id="406818.XBJ1_1209"/>
<organism evidence="1 2">
    <name type="scientific">Xenorhabdus bovienii (strain SS-2004)</name>
    <name type="common">Xenorhabdus nematophila subsp. bovienii</name>
    <dbReference type="NCBI Taxonomy" id="406818"/>
    <lineage>
        <taxon>Bacteria</taxon>
        <taxon>Pseudomonadati</taxon>
        <taxon>Pseudomonadota</taxon>
        <taxon>Gammaproteobacteria</taxon>
        <taxon>Enterobacterales</taxon>
        <taxon>Morganellaceae</taxon>
        <taxon>Xenorhabdus</taxon>
    </lineage>
</organism>